<dbReference type="EMBL" id="JACHXV010000007">
    <property type="protein sequence ID" value="MBB3174300.1"/>
    <property type="molecule type" value="Genomic_DNA"/>
</dbReference>
<evidence type="ECO:0000313" key="4">
    <source>
        <dbReference type="Proteomes" id="UP000557688"/>
    </source>
</evidence>
<comment type="caution">
    <text evidence="2">The sequence shown here is derived from an EMBL/GenBank/DDBJ whole genome shotgun (WGS) entry which is preliminary data.</text>
</comment>
<reference evidence="3 5" key="1">
    <citation type="submission" date="2020-06" db="EMBL/GenBank/DDBJ databases">
        <title>Description of novel acetic acid bacteria.</title>
        <authorList>
            <person name="Sombolestani A."/>
        </authorList>
    </citation>
    <scope>NUCLEOTIDE SEQUENCE [LARGE SCALE GENOMIC DNA]</scope>
    <source>
        <strain evidence="3 5">LMG 26838</strain>
    </source>
</reference>
<feature type="transmembrane region" description="Helical" evidence="1">
    <location>
        <begin position="109"/>
        <end position="130"/>
    </location>
</feature>
<evidence type="ECO:0000313" key="3">
    <source>
        <dbReference type="EMBL" id="NVN29670.1"/>
    </source>
</evidence>
<evidence type="ECO:0000313" key="2">
    <source>
        <dbReference type="EMBL" id="MBB3174300.1"/>
    </source>
</evidence>
<evidence type="ECO:0000256" key="1">
    <source>
        <dbReference type="SAM" id="Phobius"/>
    </source>
</evidence>
<keyword evidence="1" id="KW-0472">Membrane</keyword>
<feature type="transmembrane region" description="Helical" evidence="1">
    <location>
        <begin position="24"/>
        <end position="57"/>
    </location>
</feature>
<protein>
    <recommendedName>
        <fullName evidence="6">Transmembrane protein</fullName>
    </recommendedName>
</protein>
<accession>A0A839V1G7</accession>
<evidence type="ECO:0008006" key="6">
    <source>
        <dbReference type="Google" id="ProtNLM"/>
    </source>
</evidence>
<dbReference type="EMBL" id="JABXXQ010000057">
    <property type="protein sequence ID" value="NVN29670.1"/>
    <property type="molecule type" value="Genomic_DNA"/>
</dbReference>
<name>A0A839V1G7_9PROT</name>
<proteinExistence type="predicted"/>
<gene>
    <name evidence="2" type="ORF">FHR90_002141</name>
    <name evidence="3" type="ORF">HUK83_04870</name>
</gene>
<dbReference type="RefSeq" id="WP_176622560.1">
    <property type="nucleotide sequence ID" value="NZ_JABXXQ010000057.1"/>
</dbReference>
<keyword evidence="1" id="KW-1133">Transmembrane helix</keyword>
<dbReference type="Proteomes" id="UP000565205">
    <property type="component" value="Unassembled WGS sequence"/>
</dbReference>
<evidence type="ECO:0000313" key="5">
    <source>
        <dbReference type="Proteomes" id="UP000565205"/>
    </source>
</evidence>
<sequence>MARAASPRARTAPAPGARRLPAFLWLKGVLCGAVLMVSPATMIVIAALFAPLVAIVATDASPSRATTRTAILFALAASLRLLVSLWSSGGDVATAIAMARDPRSLLCGWLAIGAAWLLLEVISIVLRLAFEISARMAETRHRSEIETLLAEWGE</sequence>
<organism evidence="2 4">
    <name type="scientific">Endobacter medicaginis</name>
    <dbReference type="NCBI Taxonomy" id="1181271"/>
    <lineage>
        <taxon>Bacteria</taxon>
        <taxon>Pseudomonadati</taxon>
        <taxon>Pseudomonadota</taxon>
        <taxon>Alphaproteobacteria</taxon>
        <taxon>Acetobacterales</taxon>
        <taxon>Acetobacteraceae</taxon>
        <taxon>Endobacter</taxon>
    </lineage>
</organism>
<dbReference type="Proteomes" id="UP000557688">
    <property type="component" value="Unassembled WGS sequence"/>
</dbReference>
<dbReference type="AlphaFoldDB" id="A0A839V1G7"/>
<keyword evidence="4" id="KW-1185">Reference proteome</keyword>
<feature type="transmembrane region" description="Helical" evidence="1">
    <location>
        <begin position="69"/>
        <end position="89"/>
    </location>
</feature>
<keyword evidence="1" id="KW-0812">Transmembrane</keyword>
<reference evidence="2 4" key="2">
    <citation type="submission" date="2020-08" db="EMBL/GenBank/DDBJ databases">
        <title>Genomic Encyclopedia of Type Strains, Phase III (KMG-III): the genomes of soil and plant-associated and newly described type strains.</title>
        <authorList>
            <person name="Whitman W."/>
        </authorList>
    </citation>
    <scope>NUCLEOTIDE SEQUENCE [LARGE SCALE GENOMIC DNA]</scope>
    <source>
        <strain evidence="2 4">CECT 8088</strain>
    </source>
</reference>